<dbReference type="GeneID" id="63826668"/>
<feature type="active site" description="Glycyl thioester intermediate" evidence="6">
    <location>
        <position position="523"/>
    </location>
</feature>
<dbReference type="GO" id="GO:0006995">
    <property type="term" value="P:cellular response to nitrogen starvation"/>
    <property type="evidence" value="ECO:0007669"/>
    <property type="project" value="TreeGrafter"/>
</dbReference>
<dbReference type="OrthoDB" id="338614at2759"/>
<reference evidence="10 11" key="1">
    <citation type="journal article" date="2016" name="Mol. Biol. Evol.">
        <title>Comparative Genomics of Early-Diverging Mushroom-Forming Fungi Provides Insights into the Origins of Lignocellulose Decay Capabilities.</title>
        <authorList>
            <person name="Nagy L.G."/>
            <person name="Riley R."/>
            <person name="Tritt A."/>
            <person name="Adam C."/>
            <person name="Daum C."/>
            <person name="Floudas D."/>
            <person name="Sun H."/>
            <person name="Yadav J.S."/>
            <person name="Pangilinan J."/>
            <person name="Larsson K.H."/>
            <person name="Matsuura K."/>
            <person name="Barry K."/>
            <person name="Labutti K."/>
            <person name="Kuo R."/>
            <person name="Ohm R.A."/>
            <person name="Bhattacharya S.S."/>
            <person name="Shirouzu T."/>
            <person name="Yoshinaga Y."/>
            <person name="Martin F.M."/>
            <person name="Grigoriev I.V."/>
            <person name="Hibbett D.S."/>
        </authorList>
    </citation>
    <scope>NUCLEOTIDE SEQUENCE [LARGE SCALE GENOMIC DNA]</scope>
    <source>
        <strain evidence="10 11">93-53</strain>
    </source>
</reference>
<dbReference type="Proteomes" id="UP000076871">
    <property type="component" value="Unassembled WGS sequence"/>
</dbReference>
<evidence type="ECO:0000256" key="4">
    <source>
        <dbReference type="ARBA" id="ARBA00022927"/>
    </source>
</evidence>
<sequence>MPVVQFAPFSSLAEPAFWHALTELKVNVLRLDDDAIPITASYVSGRSTTDRETGAEIALGCNLMVGGDAFSEAAQPAAHAVIARGIFKNFNTIEDFKAADKTALFNHVTDEMWTSIVEEGTTTHLTRFLLLTFADLKKYKYYYWFAFPAFVSKPAWEIDGKWAPAQEYYDDDTLSTLQWSLLQKPRAFFLLRPGSPELAPVEDYDTFFADVAEDKRTVGFLDPSALPDNPGWPLRNLLAFLHTRHSTVNTHRILCWRGTQKSRIGMLSCDAAAPSEKPAAVGWEKNSQGKLSPRVADLAPMMDPTRLADQAVDLNLKLMRWRILPALDLEKVAQTRCLLLGAGTLGCYVARTLMGWGVRTITFVDSARVSFSNPVRQPLFEFEDCLNSGKPKAACAAERLKKIFPGVNSAGHNLNVPMPGHPIPPASTEQARKDIETLEQLIDEHDAVFLLMDSRESRWLPTVLGAAKGKIVMNAALGFDTFLVMRHGVRKTLAKGERLGCYYCNDIVAPADSLTDRTLDQMCTVTRPGLASIAAATSVELLVSLLQHPDGVDAPAPPPQTSQNGGNIDMQAYEGVLGLVPHQLRGFLAQFRNMPITGAAYDRCTGCSETILQAYETQGFDMLLRAFNEQGYLEKLTGLEELYKEGQAAMDNVDWEEADAEGDDDF</sequence>
<comment type="function">
    <text evidence="7">E1-like activating enzyme involved in the 2 ubiquitin-like systems required for cytoplasm to vacuole transport (Cvt) and autophagy. Activates ATG12 for its conjugation with ATG5 and ATG8 for its conjugation with phosphatidylethanolamine. Both systems are needed for the ATG8 association to Cvt vesicles and autophagosomes membranes. Autophagy is essential for maintenance of amino acid levels and protein synthesis under nitrogen starvation. Required for selective autophagic degradation of the nucleus (nucleophagy) as well as for mitophagy which contributes to regulate mitochondrial quantity and quality by eliminating the mitochondria to a basal level to fulfill cellular energy requirements and preventing excess ROS production.</text>
</comment>
<dbReference type="GO" id="GO:0032446">
    <property type="term" value="P:protein modification by small protein conjugation"/>
    <property type="evidence" value="ECO:0007669"/>
    <property type="project" value="TreeGrafter"/>
</dbReference>
<dbReference type="Gene3D" id="3.40.140.100">
    <property type="entry name" value="Ubiquitin-like modifier-activating enzyme ATG7 C-terminal domain"/>
    <property type="match status" value="1"/>
</dbReference>
<dbReference type="FunCoup" id="A0A165CQH3">
    <property type="interactions" value="395"/>
</dbReference>
<dbReference type="GO" id="GO:0000407">
    <property type="term" value="C:phagophore assembly site"/>
    <property type="evidence" value="ECO:0007669"/>
    <property type="project" value="UniProtKB-SubCell"/>
</dbReference>
<dbReference type="InParanoid" id="A0A165CQH3"/>
<evidence type="ECO:0000313" key="10">
    <source>
        <dbReference type="EMBL" id="KZT03236.1"/>
    </source>
</evidence>
<comment type="subcellular location">
    <subcellularLocation>
        <location evidence="7">Cytoplasm</location>
    </subcellularLocation>
    <subcellularLocation>
        <location evidence="7">Preautophagosomal structure</location>
    </subcellularLocation>
</comment>
<protein>
    <recommendedName>
        <fullName evidence="2 7">Ubiquitin-like modifier-activating enzyme ATG7</fullName>
    </recommendedName>
    <alternativeName>
        <fullName evidence="7">Autophagy-related protein 7</fullName>
    </alternativeName>
</protein>
<accession>A0A165CQH3</accession>
<dbReference type="InterPro" id="IPR042523">
    <property type="entry name" value="Atg7_N_2"/>
</dbReference>
<dbReference type="InterPro" id="IPR042522">
    <property type="entry name" value="Atg7_N_1"/>
</dbReference>
<dbReference type="InterPro" id="IPR000594">
    <property type="entry name" value="ThiF_NAD_FAD-bd"/>
</dbReference>
<dbReference type="GO" id="GO:0000422">
    <property type="term" value="P:autophagy of mitochondrion"/>
    <property type="evidence" value="ECO:0007669"/>
    <property type="project" value="TreeGrafter"/>
</dbReference>
<dbReference type="PANTHER" id="PTHR10953:SF3">
    <property type="entry name" value="UBIQUITIN-LIKE MODIFIER-ACTIVATING ENZYME ATG7"/>
    <property type="match status" value="1"/>
</dbReference>
<name>A0A165CQH3_9APHY</name>
<dbReference type="PANTHER" id="PTHR10953">
    <property type="entry name" value="UBIQUITIN-ACTIVATING ENZYME E1"/>
    <property type="match status" value="1"/>
</dbReference>
<dbReference type="Pfam" id="PF00899">
    <property type="entry name" value="ThiF"/>
    <property type="match status" value="1"/>
</dbReference>
<dbReference type="GO" id="GO:0019778">
    <property type="term" value="F:Atg12 activating enzyme activity"/>
    <property type="evidence" value="ECO:0007669"/>
    <property type="project" value="TreeGrafter"/>
</dbReference>
<dbReference type="InterPro" id="IPR006285">
    <property type="entry name" value="Atg7"/>
</dbReference>
<dbReference type="CDD" id="cd01486">
    <property type="entry name" value="Apg7"/>
    <property type="match status" value="1"/>
</dbReference>
<dbReference type="Gene3D" id="3.40.50.720">
    <property type="entry name" value="NAD(P)-binding Rossmann-like Domain"/>
    <property type="match status" value="1"/>
</dbReference>
<comment type="similarity">
    <text evidence="1 7">Belongs to the ATG7 family.</text>
</comment>
<dbReference type="InterPro" id="IPR045886">
    <property type="entry name" value="ThiF/MoeB/HesA"/>
</dbReference>
<keyword evidence="11" id="KW-1185">Reference proteome</keyword>
<keyword evidence="7" id="KW-0833">Ubl conjugation pathway</keyword>
<dbReference type="InterPro" id="IPR035985">
    <property type="entry name" value="Ubiquitin-activating_enz"/>
</dbReference>
<evidence type="ECO:0000256" key="6">
    <source>
        <dbReference type="PIRSR" id="PIRSR606285-1"/>
    </source>
</evidence>
<evidence type="ECO:0000256" key="5">
    <source>
        <dbReference type="ARBA" id="ARBA00023006"/>
    </source>
</evidence>
<dbReference type="Pfam" id="PF16420">
    <property type="entry name" value="ATG7_N"/>
    <property type="match status" value="1"/>
</dbReference>
<evidence type="ECO:0000256" key="2">
    <source>
        <dbReference type="ARBA" id="ARBA00017647"/>
    </source>
</evidence>
<keyword evidence="7" id="KW-0963">Cytoplasm</keyword>
<dbReference type="GO" id="GO:0015031">
    <property type="term" value="P:protein transport"/>
    <property type="evidence" value="ECO:0007669"/>
    <property type="project" value="UniProtKB-UniRule"/>
</dbReference>
<dbReference type="STRING" id="1314785.A0A165CQH3"/>
<keyword evidence="5 7" id="KW-0072">Autophagy</keyword>
<keyword evidence="3 7" id="KW-0813">Transport</keyword>
<dbReference type="RefSeq" id="XP_040760976.1">
    <property type="nucleotide sequence ID" value="XM_040909639.1"/>
</dbReference>
<dbReference type="EMBL" id="KV427646">
    <property type="protein sequence ID" value="KZT03236.1"/>
    <property type="molecule type" value="Genomic_DNA"/>
</dbReference>
<dbReference type="GO" id="GO:0019779">
    <property type="term" value="F:Atg8 activating enzyme activity"/>
    <property type="evidence" value="ECO:0007669"/>
    <property type="project" value="TreeGrafter"/>
</dbReference>
<keyword evidence="4 7" id="KW-0653">Protein transport</keyword>
<dbReference type="GO" id="GO:0000045">
    <property type="term" value="P:autophagosome assembly"/>
    <property type="evidence" value="ECO:0007669"/>
    <property type="project" value="TreeGrafter"/>
</dbReference>
<evidence type="ECO:0000256" key="3">
    <source>
        <dbReference type="ARBA" id="ARBA00022448"/>
    </source>
</evidence>
<evidence type="ECO:0000259" key="8">
    <source>
        <dbReference type="Pfam" id="PF00899"/>
    </source>
</evidence>
<dbReference type="GO" id="GO:0034727">
    <property type="term" value="P:piecemeal microautophagy of the nucleus"/>
    <property type="evidence" value="ECO:0007669"/>
    <property type="project" value="TreeGrafter"/>
</dbReference>
<gene>
    <name evidence="10" type="ORF">LAESUDRAFT_729504</name>
</gene>
<evidence type="ECO:0000256" key="1">
    <source>
        <dbReference type="ARBA" id="ARBA00010931"/>
    </source>
</evidence>
<feature type="domain" description="Ubiquitin-like modifier-activating enzyme Atg7 N-terminal" evidence="9">
    <location>
        <begin position="4"/>
        <end position="302"/>
    </location>
</feature>
<comment type="subunit">
    <text evidence="7">Homodimer.</text>
</comment>
<dbReference type="Gene3D" id="3.40.140.70">
    <property type="entry name" value="Ubiquitin-like modifier-activating enzyme ATG7 N-terminal domain"/>
    <property type="match status" value="1"/>
</dbReference>
<evidence type="ECO:0000256" key="7">
    <source>
        <dbReference type="RuleBase" id="RU366022"/>
    </source>
</evidence>
<dbReference type="InterPro" id="IPR032197">
    <property type="entry name" value="Atg7_N"/>
</dbReference>
<feature type="domain" description="THIF-type NAD/FAD binding fold" evidence="8">
    <location>
        <begin position="319"/>
        <end position="549"/>
    </location>
</feature>
<evidence type="ECO:0000313" key="11">
    <source>
        <dbReference type="Proteomes" id="UP000076871"/>
    </source>
</evidence>
<proteinExistence type="inferred from homology"/>
<evidence type="ECO:0000259" key="9">
    <source>
        <dbReference type="Pfam" id="PF16420"/>
    </source>
</evidence>
<dbReference type="FunFam" id="3.40.50.720:FF:000243">
    <property type="entry name" value="Ubiquitin-like modifier-activating enzyme ATG7"/>
    <property type="match status" value="1"/>
</dbReference>
<dbReference type="AlphaFoldDB" id="A0A165CQH3"/>
<dbReference type="NCBIfam" id="TIGR01381">
    <property type="entry name" value="E1_like_apg7"/>
    <property type="match status" value="1"/>
</dbReference>
<dbReference type="SUPFAM" id="SSF69572">
    <property type="entry name" value="Activating enzymes of the ubiquitin-like proteins"/>
    <property type="match status" value="1"/>
</dbReference>
<organism evidence="10 11">
    <name type="scientific">Laetiporus sulphureus 93-53</name>
    <dbReference type="NCBI Taxonomy" id="1314785"/>
    <lineage>
        <taxon>Eukaryota</taxon>
        <taxon>Fungi</taxon>
        <taxon>Dikarya</taxon>
        <taxon>Basidiomycota</taxon>
        <taxon>Agaricomycotina</taxon>
        <taxon>Agaricomycetes</taxon>
        <taxon>Polyporales</taxon>
        <taxon>Laetiporus</taxon>
    </lineage>
</organism>